<dbReference type="SMART" id="SM01393">
    <property type="entry name" value="Ribosomal_L32e"/>
    <property type="match status" value="1"/>
</dbReference>
<dbReference type="PANTHER" id="PTHR23413">
    <property type="entry name" value="60S RIBOSOMAL PROTEIN L32 AND DNA-DIRECTED RNA POLYMERASE II, SUBUNIT N"/>
    <property type="match status" value="1"/>
</dbReference>
<accession>D2HPJ3</accession>
<evidence type="ECO:0000256" key="1">
    <source>
        <dbReference type="ARBA" id="ARBA00008431"/>
    </source>
</evidence>
<dbReference type="InParanoid" id="D2HPJ3"/>
<keyword evidence="3" id="KW-0687">Ribonucleoprotein</keyword>
<dbReference type="InterPro" id="IPR036351">
    <property type="entry name" value="Ribosomal_eL32_sf"/>
</dbReference>
<evidence type="ECO:0008006" key="5">
    <source>
        <dbReference type="Google" id="ProtNLM"/>
    </source>
</evidence>
<comment type="similarity">
    <text evidence="1">Belongs to the eukaryotic ribosomal protein eL32 family.</text>
</comment>
<dbReference type="CDD" id="cd00513">
    <property type="entry name" value="Ribosomal_L32_L32e"/>
    <property type="match status" value="1"/>
</dbReference>
<name>D2HPJ3_AILME</name>
<dbReference type="HOGENOM" id="CLU_071479_4_1_1"/>
<evidence type="ECO:0000313" key="4">
    <source>
        <dbReference type="EMBL" id="EFB29612.1"/>
    </source>
</evidence>
<proteinExistence type="inferred from homology"/>
<dbReference type="PANTHER" id="PTHR23413:SF19">
    <property type="entry name" value="RIBOSOMAL PROTEIN L32"/>
    <property type="match status" value="1"/>
</dbReference>
<protein>
    <recommendedName>
        <fullName evidence="5">60S ribosomal protein L32</fullName>
    </recommendedName>
</protein>
<dbReference type="GO" id="GO:0006412">
    <property type="term" value="P:translation"/>
    <property type="evidence" value="ECO:0007669"/>
    <property type="project" value="InterPro"/>
</dbReference>
<dbReference type="eggNOG" id="KOG0878">
    <property type="taxonomic scope" value="Eukaryota"/>
</dbReference>
<evidence type="ECO:0000256" key="3">
    <source>
        <dbReference type="ARBA" id="ARBA00023274"/>
    </source>
</evidence>
<dbReference type="GO" id="GO:0003735">
    <property type="term" value="F:structural constituent of ribosome"/>
    <property type="evidence" value="ECO:0007669"/>
    <property type="project" value="InterPro"/>
</dbReference>
<dbReference type="EMBL" id="GL193136">
    <property type="protein sequence ID" value="EFB29612.1"/>
    <property type="molecule type" value="Genomic_DNA"/>
</dbReference>
<keyword evidence="2" id="KW-0689">Ribosomal protein</keyword>
<sequence>MPAFRPLVKPKIIKKRTKKFIRHHSDPYVKIKHNQPKPRGIDNRVHRIFKGQILMPSIGYRSNKETKHLSLSGFWKFLVHNVMELEVLLVCNISYHAEITHIVSCKKCKTMERAALLAIRVPNPNARLRREESE</sequence>
<dbReference type="Pfam" id="PF01655">
    <property type="entry name" value="Ribosomal_L32e"/>
    <property type="match status" value="1"/>
</dbReference>
<dbReference type="STRING" id="9646.ENSAMEP00000020864"/>
<evidence type="ECO:0000256" key="2">
    <source>
        <dbReference type="ARBA" id="ARBA00022980"/>
    </source>
</evidence>
<dbReference type="GO" id="GO:0022625">
    <property type="term" value="C:cytosolic large ribosomal subunit"/>
    <property type="evidence" value="ECO:0007669"/>
    <property type="project" value="TreeGrafter"/>
</dbReference>
<organism evidence="4">
    <name type="scientific">Ailuropoda melanoleuca</name>
    <name type="common">Giant panda</name>
    <dbReference type="NCBI Taxonomy" id="9646"/>
    <lineage>
        <taxon>Eukaryota</taxon>
        <taxon>Metazoa</taxon>
        <taxon>Chordata</taxon>
        <taxon>Craniata</taxon>
        <taxon>Vertebrata</taxon>
        <taxon>Euteleostomi</taxon>
        <taxon>Mammalia</taxon>
        <taxon>Eutheria</taxon>
        <taxon>Laurasiatheria</taxon>
        <taxon>Carnivora</taxon>
        <taxon>Caniformia</taxon>
        <taxon>Ursidae</taxon>
        <taxon>Ailuropoda</taxon>
    </lineage>
</organism>
<feature type="non-terminal residue" evidence="4">
    <location>
        <position position="134"/>
    </location>
</feature>
<dbReference type="SUPFAM" id="SSF52042">
    <property type="entry name" value="Ribosomal protein L32e"/>
    <property type="match status" value="1"/>
</dbReference>
<dbReference type="InterPro" id="IPR001515">
    <property type="entry name" value="Ribosomal_eL32"/>
</dbReference>
<dbReference type="AlphaFoldDB" id="D2HPJ3"/>
<gene>
    <name evidence="4" type="ORF">PANDA_013701</name>
</gene>
<reference evidence="4" key="1">
    <citation type="journal article" date="2010" name="Nature">
        <title>The sequence and de novo assembly of the giant panda genome.</title>
        <authorList>
            <person name="Li R."/>
            <person name="Fan W."/>
            <person name="Tian G."/>
            <person name="Zhu H."/>
            <person name="He L."/>
            <person name="Cai J."/>
            <person name="Huang Q."/>
            <person name="Cai Q."/>
            <person name="Li B."/>
            <person name="Bai Y."/>
            <person name="Zhang Z."/>
            <person name="Zhang Y."/>
            <person name="Wang W."/>
            <person name="Li J."/>
            <person name="Wei F."/>
            <person name="Li H."/>
            <person name="Jian M."/>
            <person name="Li J."/>
            <person name="Zhang Z."/>
            <person name="Nielsen R."/>
            <person name="Li D."/>
            <person name="Gu W."/>
            <person name="Yang Z."/>
            <person name="Xuan Z."/>
            <person name="Ryder O.A."/>
            <person name="Leung F.C."/>
            <person name="Zhou Y."/>
            <person name="Cao J."/>
            <person name="Sun X."/>
            <person name="Fu Y."/>
            <person name="Fang X."/>
            <person name="Guo X."/>
            <person name="Wang B."/>
            <person name="Hou R."/>
            <person name="Shen F."/>
            <person name="Mu B."/>
            <person name="Ni P."/>
            <person name="Lin R."/>
            <person name="Qian W."/>
            <person name="Wang G."/>
            <person name="Yu C."/>
            <person name="Nie W."/>
            <person name="Wang J."/>
            <person name="Wu Z."/>
            <person name="Liang H."/>
            <person name="Min J."/>
            <person name="Wu Q."/>
            <person name="Cheng S."/>
            <person name="Ruan J."/>
            <person name="Wang M."/>
            <person name="Shi Z."/>
            <person name="Wen M."/>
            <person name="Liu B."/>
            <person name="Ren X."/>
            <person name="Zheng H."/>
            <person name="Dong D."/>
            <person name="Cook K."/>
            <person name="Shan G."/>
            <person name="Zhang H."/>
            <person name="Kosiol C."/>
            <person name="Xie X."/>
            <person name="Lu Z."/>
            <person name="Zheng H."/>
            <person name="Li Y."/>
            <person name="Steiner C.C."/>
            <person name="Lam T.T."/>
            <person name="Lin S."/>
            <person name="Zhang Q."/>
            <person name="Li G."/>
            <person name="Tian J."/>
            <person name="Gong T."/>
            <person name="Liu H."/>
            <person name="Zhang D."/>
            <person name="Fang L."/>
            <person name="Ye C."/>
            <person name="Zhang J."/>
            <person name="Hu W."/>
            <person name="Xu A."/>
            <person name="Ren Y."/>
            <person name="Zhang G."/>
            <person name="Bruford M.W."/>
            <person name="Li Q."/>
            <person name="Ma L."/>
            <person name="Guo Y."/>
            <person name="An N."/>
            <person name="Hu Y."/>
            <person name="Zheng Y."/>
            <person name="Shi Y."/>
            <person name="Li Z."/>
            <person name="Liu Q."/>
            <person name="Chen Y."/>
            <person name="Zhao J."/>
            <person name="Qu N."/>
            <person name="Zhao S."/>
            <person name="Tian F."/>
            <person name="Wang X."/>
            <person name="Wang H."/>
            <person name="Xu L."/>
            <person name="Liu X."/>
            <person name="Vinar T."/>
            <person name="Wang Y."/>
            <person name="Lam T.W."/>
            <person name="Yiu S.M."/>
            <person name="Liu S."/>
            <person name="Zhang H."/>
            <person name="Li D."/>
            <person name="Huang Y."/>
            <person name="Wang X."/>
            <person name="Yang G."/>
            <person name="Jiang Z."/>
            <person name="Wang J."/>
            <person name="Qin N."/>
            <person name="Li L."/>
            <person name="Li J."/>
            <person name="Bolund L."/>
            <person name="Kristiansen K."/>
            <person name="Wong G.K."/>
            <person name="Olson M."/>
            <person name="Zhang X."/>
            <person name="Li S."/>
            <person name="Yang H."/>
            <person name="Wang J."/>
            <person name="Wang J."/>
        </authorList>
    </citation>
    <scope>NUCLEOTIDE SEQUENCE [LARGE SCALE GENOMIC DNA]</scope>
</reference>